<dbReference type="Pfam" id="PF01663">
    <property type="entry name" value="Phosphodiest"/>
    <property type="match status" value="1"/>
</dbReference>
<dbReference type="InterPro" id="IPR002591">
    <property type="entry name" value="Phosphodiest/P_Trfase"/>
</dbReference>
<proteinExistence type="predicted"/>
<name>K6ZC89_9ALTE</name>
<evidence type="ECO:0000256" key="1">
    <source>
        <dbReference type="SAM" id="SignalP"/>
    </source>
</evidence>
<dbReference type="OrthoDB" id="9791578at2"/>
<evidence type="ECO:0000313" key="2">
    <source>
        <dbReference type="EMBL" id="GAC33716.1"/>
    </source>
</evidence>
<feature type="signal peptide" evidence="1">
    <location>
        <begin position="1"/>
        <end position="25"/>
    </location>
</feature>
<dbReference type="EMBL" id="BAER01000072">
    <property type="protein sequence ID" value="GAC33716.1"/>
    <property type="molecule type" value="Genomic_DNA"/>
</dbReference>
<protein>
    <recommendedName>
        <fullName evidence="4">Phosphoglyceromutase</fullName>
    </recommendedName>
</protein>
<dbReference type="Gene3D" id="3.40.720.10">
    <property type="entry name" value="Alkaline Phosphatase, subunit A"/>
    <property type="match status" value="1"/>
</dbReference>
<evidence type="ECO:0008006" key="4">
    <source>
        <dbReference type="Google" id="ProtNLM"/>
    </source>
</evidence>
<accession>K6ZC89</accession>
<keyword evidence="3" id="KW-1185">Reference proteome</keyword>
<dbReference type="STRING" id="1129793.GPLA_2822"/>
<evidence type="ECO:0000313" key="3">
    <source>
        <dbReference type="Proteomes" id="UP000006322"/>
    </source>
</evidence>
<reference evidence="3" key="1">
    <citation type="journal article" date="2014" name="Environ. Microbiol.">
        <title>Comparative genomics of the marine bacterial genus Glaciecola reveals the high degree of genomic diversity and genomic characteristic for cold adaptation.</title>
        <authorList>
            <person name="Qin Q.L."/>
            <person name="Xie B.B."/>
            <person name="Yu Y."/>
            <person name="Shu Y.L."/>
            <person name="Rong J.C."/>
            <person name="Zhang Y.J."/>
            <person name="Zhao D.L."/>
            <person name="Chen X.L."/>
            <person name="Zhang X.Y."/>
            <person name="Chen B."/>
            <person name="Zhou B.C."/>
            <person name="Zhang Y.Z."/>
        </authorList>
    </citation>
    <scope>NUCLEOTIDE SEQUENCE [LARGE SCALE GENOMIC DNA]</scope>
    <source>
        <strain evidence="3">LMG 21857</strain>
    </source>
</reference>
<comment type="caution">
    <text evidence="2">The sequence shown here is derived from an EMBL/GenBank/DDBJ whole genome shotgun (WGS) entry which is preliminary data.</text>
</comment>
<dbReference type="InterPro" id="IPR017850">
    <property type="entry name" value="Alkaline_phosphatase_core_sf"/>
</dbReference>
<keyword evidence="1" id="KW-0732">Signal</keyword>
<gene>
    <name evidence="2" type="ORF">GPLA_2822</name>
</gene>
<organism evidence="2 3">
    <name type="scientific">Paraglaciecola polaris LMG 21857</name>
    <dbReference type="NCBI Taxonomy" id="1129793"/>
    <lineage>
        <taxon>Bacteria</taxon>
        <taxon>Pseudomonadati</taxon>
        <taxon>Pseudomonadota</taxon>
        <taxon>Gammaproteobacteria</taxon>
        <taxon>Alteromonadales</taxon>
        <taxon>Alteromonadaceae</taxon>
        <taxon>Paraglaciecola</taxon>
    </lineage>
</organism>
<dbReference type="SUPFAM" id="SSF53649">
    <property type="entry name" value="Alkaline phosphatase-like"/>
    <property type="match status" value="1"/>
</dbReference>
<feature type="chain" id="PRO_5003900809" description="Phosphoglyceromutase" evidence="1">
    <location>
        <begin position="26"/>
        <end position="390"/>
    </location>
</feature>
<dbReference type="Proteomes" id="UP000006322">
    <property type="component" value="Unassembled WGS sequence"/>
</dbReference>
<sequence>MQQKKSILVLFYTLLVLLISRPNHAADNLLIISIDGLRWQEVFRGYEASLLAKPEFKHDAQLIADKFGGESLHDKRQKLMPFLWKVIAKQGVLLGNRDKQSAMQVSNNWWFSYPGYNEILTGKGDEDIDSNKPLPNPNVTILEWLNKQNGYQDQVAVFGSWAVFPAIINQERSKLPINAGFMPAAWDNLSANTKWLNSLQEDIPSPWHNVRLDAFTVGFAQDYILAKRPKVIYVALGETDDFAHDGDYPAYLSSAHRSDAFIKRLWQTLQSLAQYKGNTNLLITVDHGRGEHNDTWQHHASPKATQGYLNDLATHKQGIAGSNQVWMAAIGPDAKPMGELRASETFSLNQIAATALELLEKDPGDYAKINGAPIGQALPIVNGQSQTNSE</sequence>
<dbReference type="AlphaFoldDB" id="K6ZC89"/>
<dbReference type="RefSeq" id="WP_007105483.1">
    <property type="nucleotide sequence ID" value="NZ_BAER01000072.1"/>
</dbReference>